<protein>
    <submittedName>
        <fullName evidence="3">Uncharacterized protein</fullName>
    </submittedName>
</protein>
<proteinExistence type="predicted"/>
<keyword evidence="2" id="KW-0472">Membrane</keyword>
<feature type="non-terminal residue" evidence="3">
    <location>
        <position position="325"/>
    </location>
</feature>
<reference evidence="3 4" key="1">
    <citation type="journal article" date="2012" name="BMC Genomics">
        <title>Comparative genomic analysis of human infective Trypanosoma cruzi lineages with the bat-restricted subspecies T. cruzi marinkellei.</title>
        <authorList>
            <person name="Franzen O."/>
            <person name="Talavera-Lopez C."/>
            <person name="Ochaya S."/>
            <person name="Butler C.E."/>
            <person name="Messenger L.A."/>
            <person name="Lewis M.D."/>
            <person name="Llewellyn M.S."/>
            <person name="Marinkelle C.J."/>
            <person name="Tyler K.M."/>
            <person name="Miles M.A."/>
            <person name="Andersson B."/>
        </authorList>
    </citation>
    <scope>NUCLEOTIDE SEQUENCE [LARGE SCALE GENOMIC DNA]</scope>
    <source>
        <strain evidence="3 4">B7</strain>
    </source>
</reference>
<feature type="compositionally biased region" description="Basic residues" evidence="1">
    <location>
        <begin position="124"/>
        <end position="137"/>
    </location>
</feature>
<comment type="caution">
    <text evidence="3">The sequence shown here is derived from an EMBL/GenBank/DDBJ whole genome shotgun (WGS) entry which is preliminary data.</text>
</comment>
<accession>K2MSS7</accession>
<feature type="compositionally biased region" description="Low complexity" evidence="1">
    <location>
        <begin position="138"/>
        <end position="158"/>
    </location>
</feature>
<evidence type="ECO:0000256" key="2">
    <source>
        <dbReference type="SAM" id="Phobius"/>
    </source>
</evidence>
<sequence length="325" mass="37199">FPVQVLLRFRLLLVVLVLLLLFFPSLRICVGYISVFSRSNRHILHWCMGRMLGRTTVTLLITFPFPILSLNITSSFARAVRCRFSFSSIVLQKEKCREMPCSMYRLSHNTVHLVYHHYCSKTTRRHRRHRTTARRGHTPAAHGQSSSSPSLLSLACSLQHKPTPRQRRAETKRGDKSHSHAPSHPAMRVTHHNHIWMVAVQKQSKYTHKKRGALLARAPFLTLPQSLLQPFSLLRPSQHRQSVMRSRCIRHHLPQSNSSVSATSLTIAGMHRPQSTHNATTSCRLFPPIMSATPIAYLHTCPMRCNHPRIRAGRHARHLVVIPVL</sequence>
<name>K2MSS7_TRYCR</name>
<dbReference type="Proteomes" id="UP000007350">
    <property type="component" value="Unassembled WGS sequence"/>
</dbReference>
<keyword evidence="4" id="KW-1185">Reference proteome</keyword>
<feature type="non-terminal residue" evidence="3">
    <location>
        <position position="1"/>
    </location>
</feature>
<feature type="compositionally biased region" description="Basic and acidic residues" evidence="1">
    <location>
        <begin position="167"/>
        <end position="178"/>
    </location>
</feature>
<dbReference type="AlphaFoldDB" id="K2MSS7"/>
<keyword evidence="2" id="KW-1133">Transmembrane helix</keyword>
<keyword evidence="2" id="KW-0812">Transmembrane</keyword>
<feature type="transmembrane region" description="Helical" evidence="2">
    <location>
        <begin position="57"/>
        <end position="77"/>
    </location>
</feature>
<feature type="transmembrane region" description="Helical" evidence="2">
    <location>
        <begin position="12"/>
        <end position="36"/>
    </location>
</feature>
<evidence type="ECO:0000313" key="4">
    <source>
        <dbReference type="Proteomes" id="UP000007350"/>
    </source>
</evidence>
<dbReference type="EMBL" id="AHKC01015129">
    <property type="protein sequence ID" value="EKF28729.1"/>
    <property type="molecule type" value="Genomic_DNA"/>
</dbReference>
<feature type="region of interest" description="Disordered" evidence="1">
    <location>
        <begin position="124"/>
        <end position="190"/>
    </location>
</feature>
<organism evidence="3 4">
    <name type="scientific">Trypanosoma cruzi marinkellei</name>
    <dbReference type="NCBI Taxonomy" id="85056"/>
    <lineage>
        <taxon>Eukaryota</taxon>
        <taxon>Discoba</taxon>
        <taxon>Euglenozoa</taxon>
        <taxon>Kinetoplastea</taxon>
        <taxon>Metakinetoplastina</taxon>
        <taxon>Trypanosomatida</taxon>
        <taxon>Trypanosomatidae</taxon>
        <taxon>Trypanosoma</taxon>
        <taxon>Schizotrypanum</taxon>
    </lineage>
</organism>
<evidence type="ECO:0000313" key="3">
    <source>
        <dbReference type="EMBL" id="EKF28729.1"/>
    </source>
</evidence>
<evidence type="ECO:0000256" key="1">
    <source>
        <dbReference type="SAM" id="MobiDB-lite"/>
    </source>
</evidence>
<gene>
    <name evidence="3" type="ORF">MOQ_007514</name>
</gene>